<keyword evidence="3" id="KW-0808">Transferase</keyword>
<evidence type="ECO:0000256" key="5">
    <source>
        <dbReference type="ARBA" id="ARBA00022777"/>
    </source>
</evidence>
<feature type="compositionally biased region" description="Polar residues" evidence="8">
    <location>
        <begin position="813"/>
        <end position="827"/>
    </location>
</feature>
<dbReference type="Gene3D" id="1.10.510.10">
    <property type="entry name" value="Transferase(Phosphotransferase) domain 1"/>
    <property type="match status" value="1"/>
</dbReference>
<protein>
    <recommendedName>
        <fullName evidence="9">Protein kinase domain-containing protein</fullName>
    </recommendedName>
</protein>
<evidence type="ECO:0000256" key="7">
    <source>
        <dbReference type="PROSITE-ProRule" id="PRU10141"/>
    </source>
</evidence>
<gene>
    <name evidence="10" type="ORF">AGABI1DRAFT_62752</name>
</gene>
<feature type="domain" description="Protein kinase" evidence="9">
    <location>
        <begin position="25"/>
        <end position="297"/>
    </location>
</feature>
<name>K5VQH3_AGABU</name>
<proteinExistence type="inferred from homology"/>
<feature type="compositionally biased region" description="Basic residues" evidence="8">
    <location>
        <begin position="856"/>
        <end position="870"/>
    </location>
</feature>
<dbReference type="InterPro" id="IPR017441">
    <property type="entry name" value="Protein_kinase_ATP_BS"/>
</dbReference>
<dbReference type="eggNOG" id="KOG0583">
    <property type="taxonomic scope" value="Eukaryota"/>
</dbReference>
<feature type="compositionally biased region" description="Polar residues" evidence="8">
    <location>
        <begin position="752"/>
        <end position="761"/>
    </location>
</feature>
<dbReference type="SUPFAM" id="SSF56112">
    <property type="entry name" value="Protein kinase-like (PK-like)"/>
    <property type="match status" value="1"/>
</dbReference>
<feature type="region of interest" description="Disordered" evidence="8">
    <location>
        <begin position="680"/>
        <end position="870"/>
    </location>
</feature>
<dbReference type="PROSITE" id="PS00107">
    <property type="entry name" value="PROTEIN_KINASE_ATP"/>
    <property type="match status" value="1"/>
</dbReference>
<feature type="compositionally biased region" description="Acidic residues" evidence="8">
    <location>
        <begin position="316"/>
        <end position="327"/>
    </location>
</feature>
<dbReference type="InterPro" id="IPR011009">
    <property type="entry name" value="Kinase-like_dom_sf"/>
</dbReference>
<dbReference type="GeneID" id="18830420"/>
<evidence type="ECO:0000259" key="9">
    <source>
        <dbReference type="PROSITE" id="PS50011"/>
    </source>
</evidence>
<reference evidence="11" key="1">
    <citation type="journal article" date="2012" name="Proc. Natl. Acad. Sci. U.S.A.">
        <title>Genome sequence of the button mushroom Agaricus bisporus reveals mechanisms governing adaptation to a humic-rich ecological niche.</title>
        <authorList>
            <person name="Morin E."/>
            <person name="Kohler A."/>
            <person name="Baker A.R."/>
            <person name="Foulongne-Oriol M."/>
            <person name="Lombard V."/>
            <person name="Nagy L.G."/>
            <person name="Ohm R.A."/>
            <person name="Patyshakuliyeva A."/>
            <person name="Brun A."/>
            <person name="Aerts A.L."/>
            <person name="Bailey A.M."/>
            <person name="Billette C."/>
            <person name="Coutinho P.M."/>
            <person name="Deakin G."/>
            <person name="Doddapaneni H."/>
            <person name="Floudas D."/>
            <person name="Grimwood J."/>
            <person name="Hilden K."/>
            <person name="Kuees U."/>
            <person name="LaButti K.M."/>
            <person name="Lapidus A."/>
            <person name="Lindquist E.A."/>
            <person name="Lucas S.M."/>
            <person name="Murat C."/>
            <person name="Riley R.W."/>
            <person name="Salamov A.A."/>
            <person name="Schmutz J."/>
            <person name="Subramanian V."/>
            <person name="Woesten H.A.B."/>
            <person name="Xu J."/>
            <person name="Eastwood D.C."/>
            <person name="Foster G.D."/>
            <person name="Sonnenberg A.S."/>
            <person name="Cullen D."/>
            <person name="de Vries R.P."/>
            <person name="Lundell T."/>
            <person name="Hibbett D.S."/>
            <person name="Henrissat B."/>
            <person name="Burton K.S."/>
            <person name="Kerrigan R.W."/>
            <person name="Challen M.P."/>
            <person name="Grigoriev I.V."/>
            <person name="Martin F."/>
        </authorList>
    </citation>
    <scope>NUCLEOTIDE SEQUENCE [LARGE SCALE GENOMIC DNA]</scope>
    <source>
        <strain evidence="11">JB137-S8 / ATCC MYA-4627 / FGSC 10392</strain>
    </source>
</reference>
<feature type="compositionally biased region" description="Basic and acidic residues" evidence="8">
    <location>
        <begin position="800"/>
        <end position="811"/>
    </location>
</feature>
<dbReference type="AlphaFoldDB" id="K5VQH3"/>
<dbReference type="PANTHER" id="PTHR24346">
    <property type="entry name" value="MAP/MICROTUBULE AFFINITY-REGULATING KINASE"/>
    <property type="match status" value="1"/>
</dbReference>
<dbReference type="EMBL" id="JH971400">
    <property type="protein sequence ID" value="EKM76714.1"/>
    <property type="molecule type" value="Genomic_DNA"/>
</dbReference>
<keyword evidence="11" id="KW-1185">Reference proteome</keyword>
<dbReference type="PANTHER" id="PTHR24346:SF82">
    <property type="entry name" value="KP78A-RELATED"/>
    <property type="match status" value="1"/>
</dbReference>
<evidence type="ECO:0000313" key="11">
    <source>
        <dbReference type="Proteomes" id="UP000008493"/>
    </source>
</evidence>
<dbReference type="GO" id="GO:0004674">
    <property type="term" value="F:protein serine/threonine kinase activity"/>
    <property type="evidence" value="ECO:0007669"/>
    <property type="project" value="UniProtKB-KW"/>
</dbReference>
<dbReference type="KEGG" id="abp:AGABI1DRAFT62752"/>
<organism evidence="10 11">
    <name type="scientific">Agaricus bisporus var. burnettii (strain JB137-S8 / ATCC MYA-4627 / FGSC 10392)</name>
    <name type="common">White button mushroom</name>
    <dbReference type="NCBI Taxonomy" id="597362"/>
    <lineage>
        <taxon>Eukaryota</taxon>
        <taxon>Fungi</taxon>
        <taxon>Dikarya</taxon>
        <taxon>Basidiomycota</taxon>
        <taxon>Agaricomycotina</taxon>
        <taxon>Agaricomycetes</taxon>
        <taxon>Agaricomycetidae</taxon>
        <taxon>Agaricales</taxon>
        <taxon>Agaricineae</taxon>
        <taxon>Agaricaceae</taxon>
        <taxon>Agaricus</taxon>
    </lineage>
</organism>
<feature type="compositionally biased region" description="Low complexity" evidence="8">
    <location>
        <begin position="842"/>
        <end position="855"/>
    </location>
</feature>
<dbReference type="OMA" id="ARCPWES"/>
<dbReference type="GO" id="GO:0005737">
    <property type="term" value="C:cytoplasm"/>
    <property type="evidence" value="ECO:0007669"/>
    <property type="project" value="TreeGrafter"/>
</dbReference>
<dbReference type="GO" id="GO:0035556">
    <property type="term" value="P:intracellular signal transduction"/>
    <property type="evidence" value="ECO:0007669"/>
    <property type="project" value="TreeGrafter"/>
</dbReference>
<dbReference type="Pfam" id="PF00069">
    <property type="entry name" value="Pkinase"/>
    <property type="match status" value="1"/>
</dbReference>
<accession>K5VQH3</accession>
<feature type="compositionally biased region" description="Polar residues" evidence="8">
    <location>
        <begin position="710"/>
        <end position="730"/>
    </location>
</feature>
<evidence type="ECO:0000256" key="3">
    <source>
        <dbReference type="ARBA" id="ARBA00022679"/>
    </source>
</evidence>
<dbReference type="RefSeq" id="XP_007332582.1">
    <property type="nucleotide sequence ID" value="XM_007332520.1"/>
</dbReference>
<dbReference type="Proteomes" id="UP000008493">
    <property type="component" value="Unassembled WGS sequence"/>
</dbReference>
<dbReference type="InParanoid" id="K5VQH3"/>
<dbReference type="InterPro" id="IPR008271">
    <property type="entry name" value="Ser/Thr_kinase_AS"/>
</dbReference>
<dbReference type="PROSITE" id="PS50011">
    <property type="entry name" value="PROTEIN_KINASE_DOM"/>
    <property type="match status" value="1"/>
</dbReference>
<feature type="region of interest" description="Disordered" evidence="8">
    <location>
        <begin position="389"/>
        <end position="431"/>
    </location>
</feature>
<evidence type="ECO:0000256" key="4">
    <source>
        <dbReference type="ARBA" id="ARBA00022741"/>
    </source>
</evidence>
<keyword evidence="5" id="KW-0418">Kinase</keyword>
<keyword evidence="2" id="KW-0723">Serine/threonine-protein kinase</keyword>
<feature type="compositionally biased region" description="Low complexity" evidence="8">
    <location>
        <begin position="389"/>
        <end position="398"/>
    </location>
</feature>
<dbReference type="HOGENOM" id="CLU_000288_172_0_1"/>
<comment type="similarity">
    <text evidence="1">Belongs to the protein kinase superfamily. CAMK Ser/Thr protein kinase family. NIM1 subfamily.</text>
</comment>
<evidence type="ECO:0000256" key="6">
    <source>
        <dbReference type="ARBA" id="ARBA00022840"/>
    </source>
</evidence>
<feature type="compositionally biased region" description="Low complexity" evidence="8">
    <location>
        <begin position="533"/>
        <end position="555"/>
    </location>
</feature>
<dbReference type="GO" id="GO:0005524">
    <property type="term" value="F:ATP binding"/>
    <property type="evidence" value="ECO:0007669"/>
    <property type="project" value="UniProtKB-UniRule"/>
</dbReference>
<feature type="region of interest" description="Disordered" evidence="8">
    <location>
        <begin position="314"/>
        <end position="342"/>
    </location>
</feature>
<feature type="compositionally biased region" description="Polar residues" evidence="8">
    <location>
        <begin position="521"/>
        <end position="532"/>
    </location>
</feature>
<evidence type="ECO:0000256" key="8">
    <source>
        <dbReference type="SAM" id="MobiDB-lite"/>
    </source>
</evidence>
<dbReference type="PROSITE" id="PS00108">
    <property type="entry name" value="PROTEIN_KINASE_ST"/>
    <property type="match status" value="1"/>
</dbReference>
<dbReference type="InterPro" id="IPR000719">
    <property type="entry name" value="Prot_kinase_dom"/>
</dbReference>
<dbReference type="SMART" id="SM00220">
    <property type="entry name" value="S_TKc"/>
    <property type="match status" value="1"/>
</dbReference>
<keyword evidence="4 7" id="KW-0547">Nucleotide-binding</keyword>
<keyword evidence="6 7" id="KW-0067">ATP-binding</keyword>
<feature type="compositionally biased region" description="Polar residues" evidence="8">
    <location>
        <begin position="412"/>
        <end position="431"/>
    </location>
</feature>
<evidence type="ECO:0000256" key="1">
    <source>
        <dbReference type="ARBA" id="ARBA00010791"/>
    </source>
</evidence>
<evidence type="ECO:0000256" key="2">
    <source>
        <dbReference type="ARBA" id="ARBA00022527"/>
    </source>
</evidence>
<dbReference type="STRING" id="597362.K5VQH3"/>
<evidence type="ECO:0000313" key="10">
    <source>
        <dbReference type="EMBL" id="EKM76714.1"/>
    </source>
</evidence>
<feature type="binding site" evidence="7">
    <location>
        <position position="58"/>
    </location>
    <ligand>
        <name>ATP</name>
        <dbReference type="ChEBI" id="CHEBI:30616"/>
    </ligand>
</feature>
<feature type="region of interest" description="Disordered" evidence="8">
    <location>
        <begin position="519"/>
        <end position="557"/>
    </location>
</feature>
<dbReference type="OrthoDB" id="541276at2759"/>
<sequence>MSSKCNFQLSPVHPPIGTFIDEGSLQLVEVLGVGGYGVVYRAVEARPTSMAPKSYAVKCLVAPPVQNPRSRQVHIREITLHQLASRHPGVVTLHRVVECLNLTYIIMDYAPDHDLFTQILHSCRYLGDDSLIKHVFLQLLDAVEYCHSLGIYHRDLKPENILCYEDGLRIAITDFGLATTEKMSDEFRTGSVFHMSPECQGSGFGHQGSYSPMHNDIWSLGIILLNLATGRNPWKSATADDPTFQAYLRGPNTFLPSVLPISSEVNKILVGMLDIDYRRRTPLRDVRRAIRDVTSFYSEGVIFEGSMARCPWESGMDIDSDSSEESDPLPRSPSPVPEAAVSRWSTDTTSDIVFAHPGKKPCIQESTFDYTNGSSCGATWAYESTISSSASSTSSSKSEPGLENSDMFDGSRTPSEASIQSPVSSFPATPNNGEIAFGSKTALLHRKPLTINTNIPQPRFYDRDASVNSFSEDSAIMQTAIEYDPYSSMYYLTSAISESKVIALPASAVTATAVAEDKEMTSPSTWLASQDVSSPSTYSRSSSRTSSSPSIMSPRPVLPRHFRTGVLSPSVFLRSNSPSPEPNWLQLRARQVPAVTHNYSPEQSQHLSPVYNTIAMTDALSPLSPLSPSRQPHMFFPQPPTHIPTSHQHNKPQFIDEGASGTGTAATKSKPNGIFGLKFFPRTPSPTRLQTRPAHERARSPTAKIAPINDTLTDSSIAGTENATESSSRFTLGGFTFEPPRQAFSSPHPEASNKSSRSLVTRNKKVAQTVDAEETEGEVSGSARRKTKQRRDSNWFGTRDGGRRLWDREAESYGSQDVSFGTPTTLSGIDDVTQKVPHHENSPSSPSSGRQSRFSVGRRNRREQRSRMQRHWFMPGRFFASAGAAT</sequence>